<feature type="domain" description="Glycosyltransferase 2-like" evidence="1">
    <location>
        <begin position="2"/>
        <end position="94"/>
    </location>
</feature>
<evidence type="ECO:0000313" key="2">
    <source>
        <dbReference type="EMBL" id="QNE06192.1"/>
    </source>
</evidence>
<dbReference type="InterPro" id="IPR001173">
    <property type="entry name" value="Glyco_trans_2-like"/>
</dbReference>
<dbReference type="InterPro" id="IPR029044">
    <property type="entry name" value="Nucleotide-diphossugar_trans"/>
</dbReference>
<dbReference type="Gene3D" id="3.90.550.10">
    <property type="entry name" value="Spore Coat Polysaccharide Biosynthesis Protein SpsA, Chain A"/>
    <property type="match status" value="1"/>
</dbReference>
<sequence length="296" mass="32698">MQSLLGQTHRDWRLIVRDDGSSDGSLRLVKDWAARHAVKLEILDDGLGNLGACGSFGKLLEATDAPYFAFCDQDDIWLPEKLEVMLDAIRTSGSAHNSQTPLLAYSDLVLVDEELNRIAGSFRQHCSIASLPSRLPLRRLLVHNVVTGCATLGNNALARLAAPIPEGTRMHDWWLALVAAEFGRLIDVPAQTALYRQHGRNTLGAARLGTAGALSRFAAEPLAVLKTRAAIIEGEKRQARAFHDRFLTRLSDNSREIAHGYGYLDERGLLARKAFVIRNRLKRPNFLSNLAFLATI</sequence>
<name>A0A7G6VWS7_9SPHN</name>
<keyword evidence="2" id="KW-0808">Transferase</keyword>
<dbReference type="PANTHER" id="PTHR43685:SF11">
    <property type="entry name" value="GLYCOSYLTRANSFERASE TAGX-RELATED"/>
    <property type="match status" value="1"/>
</dbReference>
<dbReference type="AlphaFoldDB" id="A0A7G6VWS7"/>
<dbReference type="GO" id="GO:0016740">
    <property type="term" value="F:transferase activity"/>
    <property type="evidence" value="ECO:0007669"/>
    <property type="project" value="UniProtKB-KW"/>
</dbReference>
<dbReference type="PANTHER" id="PTHR43685">
    <property type="entry name" value="GLYCOSYLTRANSFERASE"/>
    <property type="match status" value="1"/>
</dbReference>
<proteinExistence type="predicted"/>
<dbReference type="EMBL" id="CP060052">
    <property type="protein sequence ID" value="QNE06192.1"/>
    <property type="molecule type" value="Genomic_DNA"/>
</dbReference>
<reference evidence="2 3" key="1">
    <citation type="submission" date="2020-08" db="EMBL/GenBank/DDBJ databases">
        <authorList>
            <person name="Liu G."/>
            <person name="Sun C."/>
        </authorList>
    </citation>
    <scope>NUCLEOTIDE SEQUENCE [LARGE SCALE GENOMIC DNA]</scope>
    <source>
        <strain evidence="2 3">OT19</strain>
    </source>
</reference>
<accession>A0A7G6VWS7</accession>
<organism evidence="2 3">
    <name type="scientific">Croceicoccus marinus</name>
    <dbReference type="NCBI Taxonomy" id="450378"/>
    <lineage>
        <taxon>Bacteria</taxon>
        <taxon>Pseudomonadati</taxon>
        <taxon>Pseudomonadota</taxon>
        <taxon>Alphaproteobacteria</taxon>
        <taxon>Sphingomonadales</taxon>
        <taxon>Erythrobacteraceae</taxon>
        <taxon>Croceicoccus</taxon>
    </lineage>
</organism>
<evidence type="ECO:0000313" key="3">
    <source>
        <dbReference type="Proteomes" id="UP000515297"/>
    </source>
</evidence>
<gene>
    <name evidence="2" type="ORF">H4O24_06145</name>
</gene>
<evidence type="ECO:0000259" key="1">
    <source>
        <dbReference type="Pfam" id="PF00535"/>
    </source>
</evidence>
<dbReference type="InterPro" id="IPR050834">
    <property type="entry name" value="Glycosyltransf_2"/>
</dbReference>
<protein>
    <submittedName>
        <fullName evidence="2">Glycosyltransferase family 2 protein</fullName>
    </submittedName>
</protein>
<dbReference type="SUPFAM" id="SSF53448">
    <property type="entry name" value="Nucleotide-diphospho-sugar transferases"/>
    <property type="match status" value="1"/>
</dbReference>
<dbReference type="CDD" id="cd04196">
    <property type="entry name" value="GT_2_like_d"/>
    <property type="match status" value="1"/>
</dbReference>
<dbReference type="Pfam" id="PF00535">
    <property type="entry name" value="Glycos_transf_2"/>
    <property type="match status" value="1"/>
</dbReference>
<dbReference type="RefSeq" id="WP_185885210.1">
    <property type="nucleotide sequence ID" value="NZ_CP060052.1"/>
</dbReference>
<dbReference type="Proteomes" id="UP000515297">
    <property type="component" value="Chromosome"/>
</dbReference>